<gene>
    <name evidence="1" type="ORF">FWK35_00034989</name>
</gene>
<feature type="non-terminal residue" evidence="1">
    <location>
        <position position="246"/>
    </location>
</feature>
<dbReference type="EMBL" id="VUJU01012335">
    <property type="protein sequence ID" value="KAF0707955.1"/>
    <property type="molecule type" value="Genomic_DNA"/>
</dbReference>
<reference evidence="1 2" key="1">
    <citation type="submission" date="2019-08" db="EMBL/GenBank/DDBJ databases">
        <title>Whole genome of Aphis craccivora.</title>
        <authorList>
            <person name="Voronova N.V."/>
            <person name="Shulinski R.S."/>
            <person name="Bandarenka Y.V."/>
            <person name="Zhorov D.G."/>
            <person name="Warner D."/>
        </authorList>
    </citation>
    <scope>NUCLEOTIDE SEQUENCE [LARGE SCALE GENOMIC DNA]</scope>
    <source>
        <strain evidence="1">180601</strain>
        <tissue evidence="1">Whole Body</tissue>
    </source>
</reference>
<sequence>YQEVATYVAAWIRNPEPLIGVLNSSTHRINNKLPNFTENDFQSYNVNRYSWKVCSSCDPFTPSPQTLADIDYIFEVYHNPVNPMSKMMTPKRRRENDVMESQPSKYIPHQPTAEDFHLQPCCSCSAACGGPSSIDLPEPAVHHENVPSCSNYSHGIMENWQPTVGIPVLATSSGEPYLAGIVASVEGEVVTVQFPGKGSYVYEKKDIPFRSQFENGIFKPIKLVPKLQRQYIKKKILIYENAIKIQ</sequence>
<dbReference type="Proteomes" id="UP000478052">
    <property type="component" value="Unassembled WGS sequence"/>
</dbReference>
<keyword evidence="2" id="KW-1185">Reference proteome</keyword>
<proteinExistence type="predicted"/>
<comment type="caution">
    <text evidence="1">The sequence shown here is derived from an EMBL/GenBank/DDBJ whole genome shotgun (WGS) entry which is preliminary data.</text>
</comment>
<evidence type="ECO:0000313" key="2">
    <source>
        <dbReference type="Proteomes" id="UP000478052"/>
    </source>
</evidence>
<accession>A0A6G0VSQ3</accession>
<evidence type="ECO:0000313" key="1">
    <source>
        <dbReference type="EMBL" id="KAF0707955.1"/>
    </source>
</evidence>
<feature type="non-terminal residue" evidence="1">
    <location>
        <position position="1"/>
    </location>
</feature>
<organism evidence="1 2">
    <name type="scientific">Aphis craccivora</name>
    <name type="common">Cowpea aphid</name>
    <dbReference type="NCBI Taxonomy" id="307492"/>
    <lineage>
        <taxon>Eukaryota</taxon>
        <taxon>Metazoa</taxon>
        <taxon>Ecdysozoa</taxon>
        <taxon>Arthropoda</taxon>
        <taxon>Hexapoda</taxon>
        <taxon>Insecta</taxon>
        <taxon>Pterygota</taxon>
        <taxon>Neoptera</taxon>
        <taxon>Paraneoptera</taxon>
        <taxon>Hemiptera</taxon>
        <taxon>Sternorrhyncha</taxon>
        <taxon>Aphidomorpha</taxon>
        <taxon>Aphidoidea</taxon>
        <taxon>Aphididae</taxon>
        <taxon>Aphidini</taxon>
        <taxon>Aphis</taxon>
        <taxon>Aphis</taxon>
    </lineage>
</organism>
<dbReference type="AlphaFoldDB" id="A0A6G0VSQ3"/>
<dbReference type="OrthoDB" id="10360368at2759"/>
<protein>
    <submittedName>
        <fullName evidence="1">Uncharacterized protein</fullName>
    </submittedName>
</protein>
<name>A0A6G0VSQ3_APHCR</name>